<dbReference type="Gene3D" id="3.30.420.40">
    <property type="match status" value="1"/>
</dbReference>
<dbReference type="SUPFAM" id="SSF53067">
    <property type="entry name" value="Actin-like ATPase domain"/>
    <property type="match status" value="1"/>
</dbReference>
<evidence type="ECO:0000256" key="2">
    <source>
        <dbReference type="ARBA" id="ARBA00022777"/>
    </source>
</evidence>
<gene>
    <name evidence="4" type="primary">glk</name>
    <name evidence="4" type="ORF">FCL42_06965</name>
</gene>
<comment type="similarity">
    <text evidence="3">Belongs to the bacterial glucokinase family.</text>
</comment>
<dbReference type="GO" id="GO:0005829">
    <property type="term" value="C:cytosol"/>
    <property type="evidence" value="ECO:0007669"/>
    <property type="project" value="TreeGrafter"/>
</dbReference>
<dbReference type="Proteomes" id="UP000305675">
    <property type="component" value="Unassembled WGS sequence"/>
</dbReference>
<dbReference type="GO" id="GO:0005536">
    <property type="term" value="F:D-glucose binding"/>
    <property type="evidence" value="ECO:0007669"/>
    <property type="project" value="InterPro"/>
</dbReference>
<dbReference type="Gene3D" id="3.40.367.20">
    <property type="match status" value="1"/>
</dbReference>
<dbReference type="PANTHER" id="PTHR47690:SF1">
    <property type="entry name" value="GLUCOKINASE"/>
    <property type="match status" value="1"/>
</dbReference>
<dbReference type="CDD" id="cd24008">
    <property type="entry name" value="ASKHA_NBD_GLK"/>
    <property type="match status" value="1"/>
</dbReference>
<dbReference type="EMBL" id="SWCJ01000004">
    <property type="protein sequence ID" value="TKB55952.1"/>
    <property type="molecule type" value="Genomic_DNA"/>
</dbReference>
<dbReference type="NCBIfam" id="TIGR00749">
    <property type="entry name" value="glk"/>
    <property type="match status" value="1"/>
</dbReference>
<protein>
    <submittedName>
        <fullName evidence="4">Glucokinase</fullName>
        <ecNumber evidence="4">2.7.1.2</ecNumber>
    </submittedName>
</protein>
<keyword evidence="2 4" id="KW-0418">Kinase</keyword>
<dbReference type="InterPro" id="IPR003836">
    <property type="entry name" value="Glucokinase"/>
</dbReference>
<dbReference type="InterPro" id="IPR043129">
    <property type="entry name" value="ATPase_NBD"/>
</dbReference>
<dbReference type="GO" id="GO:0005524">
    <property type="term" value="F:ATP binding"/>
    <property type="evidence" value="ECO:0007669"/>
    <property type="project" value="InterPro"/>
</dbReference>
<name>A0A4U1BRL2_9GAMM</name>
<comment type="caution">
    <text evidence="4">The sequence shown here is derived from an EMBL/GenBank/DDBJ whole genome shotgun (WGS) entry which is preliminary data.</text>
</comment>
<dbReference type="GO" id="GO:0004340">
    <property type="term" value="F:glucokinase activity"/>
    <property type="evidence" value="ECO:0007669"/>
    <property type="project" value="UniProtKB-EC"/>
</dbReference>
<evidence type="ECO:0000256" key="3">
    <source>
        <dbReference type="RuleBase" id="RU004046"/>
    </source>
</evidence>
<reference evidence="4 5" key="1">
    <citation type="submission" date="2019-04" db="EMBL/GenBank/DDBJ databases">
        <authorList>
            <person name="Hwang J.C."/>
        </authorList>
    </citation>
    <scope>NUCLEOTIDE SEQUENCE [LARGE SCALE GENOMIC DNA]</scope>
    <source>
        <strain evidence="4 5">IMCC35002</strain>
    </source>
</reference>
<evidence type="ECO:0000313" key="5">
    <source>
        <dbReference type="Proteomes" id="UP000305675"/>
    </source>
</evidence>
<keyword evidence="1 4" id="KW-0808">Transferase</keyword>
<dbReference type="OrthoDB" id="9800595at2"/>
<evidence type="ECO:0000313" key="4">
    <source>
        <dbReference type="EMBL" id="TKB55952.1"/>
    </source>
</evidence>
<dbReference type="AlphaFoldDB" id="A0A4U1BRL2"/>
<dbReference type="Pfam" id="PF02685">
    <property type="entry name" value="Glucokinase"/>
    <property type="match status" value="1"/>
</dbReference>
<dbReference type="PANTHER" id="PTHR47690">
    <property type="entry name" value="GLUCOKINASE"/>
    <property type="match status" value="1"/>
</dbReference>
<keyword evidence="5" id="KW-1185">Reference proteome</keyword>
<sequence>MTTIALRIRTLTVNAPFIVADIGGTNGRFAIATPSNGGHQFSEIRYLDSPSYPSLVAILKAYMESLEDNVPFRACVAIAGPVTGNYVKGTNLGWYVDIEADRRALGLSQLKVINDFQAAALGLTQLKKGERRIIKKGNPLPDAPIAVLGPGTGLGVACLMPDSNGYQAVACEGGHATLAANTELQLQILTQLKSTNPNDHLCAETLLCGSGIPLLYQSYCAIKKLPHSQLSAAEINVKAHNGDPAALACLTLFCEWLGSFASDMALAQGARGGVWLAGGVLPKIESILHRSQFNHAFVNKGAVKELLWETPITLALNTDVALQGAAYHMMRS</sequence>
<dbReference type="InterPro" id="IPR050201">
    <property type="entry name" value="Bacterial_glucokinase"/>
</dbReference>
<accession>A0A4U1BRL2</accession>
<organism evidence="4 5">
    <name type="scientific">Ferrimonas aestuarii</name>
    <dbReference type="NCBI Taxonomy" id="2569539"/>
    <lineage>
        <taxon>Bacteria</taxon>
        <taxon>Pseudomonadati</taxon>
        <taxon>Pseudomonadota</taxon>
        <taxon>Gammaproteobacteria</taxon>
        <taxon>Alteromonadales</taxon>
        <taxon>Ferrimonadaceae</taxon>
        <taxon>Ferrimonas</taxon>
    </lineage>
</organism>
<proteinExistence type="inferred from homology"/>
<dbReference type="GO" id="GO:0006096">
    <property type="term" value="P:glycolytic process"/>
    <property type="evidence" value="ECO:0007669"/>
    <property type="project" value="InterPro"/>
</dbReference>
<evidence type="ECO:0000256" key="1">
    <source>
        <dbReference type="ARBA" id="ARBA00022679"/>
    </source>
</evidence>
<dbReference type="EC" id="2.7.1.2" evidence="4"/>